<comment type="caution">
    <text evidence="7">The sequence shown here is derived from an EMBL/GenBank/DDBJ whole genome shotgun (WGS) entry which is preliminary data.</text>
</comment>
<dbReference type="InterPro" id="IPR000119">
    <property type="entry name" value="Hist_DNA-bd"/>
</dbReference>
<dbReference type="PROSITE" id="PS51782">
    <property type="entry name" value="LYSM"/>
    <property type="match status" value="1"/>
</dbReference>
<keyword evidence="8" id="KW-1185">Reference proteome</keyword>
<dbReference type="Pfam" id="PF00216">
    <property type="entry name" value="Bac_DNA_binding"/>
    <property type="match status" value="1"/>
</dbReference>
<comment type="similarity">
    <text evidence="1 3">Belongs to the bacterial histone-like protein family.</text>
</comment>
<gene>
    <name evidence="7" type="ORF">HMPREF1534_01315</name>
</gene>
<dbReference type="OrthoDB" id="9811567at2"/>
<dbReference type="GO" id="GO:0030527">
    <property type="term" value="F:structural constituent of chromatin"/>
    <property type="evidence" value="ECO:0007669"/>
    <property type="project" value="InterPro"/>
</dbReference>
<dbReference type="eggNOG" id="COG0776">
    <property type="taxonomic scope" value="Bacteria"/>
</dbReference>
<keyword evidence="5" id="KW-0812">Transmembrane</keyword>
<reference evidence="7 8" key="1">
    <citation type="submission" date="2013-04" db="EMBL/GenBank/DDBJ databases">
        <title>The Genome Sequence of Bacteroides massiliensis DSM 17679.</title>
        <authorList>
            <consortium name="The Broad Institute Genomics Platform"/>
            <person name="Earl A."/>
            <person name="Ward D."/>
            <person name="Feldgarden M."/>
            <person name="Gevers D."/>
            <person name="Martens E."/>
            <person name="Fenner L."/>
            <person name="Roux V."/>
            <person name="Mallet M.N."/>
            <person name="Raoult D."/>
            <person name="Walker B."/>
            <person name="Young S."/>
            <person name="Zeng Q."/>
            <person name="Gargeya S."/>
            <person name="Fitzgerald M."/>
            <person name="Haas B."/>
            <person name="Abouelleil A."/>
            <person name="Allen A.W."/>
            <person name="Alvarado L."/>
            <person name="Arachchi H.M."/>
            <person name="Berlin A.M."/>
            <person name="Chapman S.B."/>
            <person name="Gainer-Dewar J."/>
            <person name="Goldberg J."/>
            <person name="Griggs A."/>
            <person name="Gujja S."/>
            <person name="Hansen M."/>
            <person name="Howarth C."/>
            <person name="Imamovic A."/>
            <person name="Ireland A."/>
            <person name="Larimer J."/>
            <person name="McCowan C."/>
            <person name="Murphy C."/>
            <person name="Pearson M."/>
            <person name="Poon T.W."/>
            <person name="Priest M."/>
            <person name="Roberts A."/>
            <person name="Saif S."/>
            <person name="Shea T."/>
            <person name="Sisk P."/>
            <person name="Sykes S."/>
            <person name="Wortman J."/>
            <person name="Nusbaum C."/>
            <person name="Birren B."/>
        </authorList>
    </citation>
    <scope>NUCLEOTIDE SEQUENCE [LARGE SCALE GENOMIC DNA]</scope>
    <source>
        <strain evidence="8">B84634 / Timone 84634 / DSM 17679 / JCM 13223</strain>
    </source>
</reference>
<proteinExistence type="inferred from homology"/>
<dbReference type="Gene3D" id="4.10.520.10">
    <property type="entry name" value="IHF-like DNA-binding proteins"/>
    <property type="match status" value="1"/>
</dbReference>
<dbReference type="InterPro" id="IPR018392">
    <property type="entry name" value="LysM"/>
</dbReference>
<dbReference type="SUPFAM" id="SSF47729">
    <property type="entry name" value="IHF-like DNA-binding proteins"/>
    <property type="match status" value="1"/>
</dbReference>
<dbReference type="EMBL" id="AQHY01000016">
    <property type="protein sequence ID" value="EOA55949.1"/>
    <property type="molecule type" value="Genomic_DNA"/>
</dbReference>
<dbReference type="InterPro" id="IPR010992">
    <property type="entry name" value="IHF-like_DNA-bd_dom_sf"/>
</dbReference>
<keyword evidence="2" id="KW-0238">DNA-binding</keyword>
<feature type="domain" description="LysM" evidence="6">
    <location>
        <begin position="374"/>
        <end position="423"/>
    </location>
</feature>
<dbReference type="RefSeq" id="WP_005938700.1">
    <property type="nucleotide sequence ID" value="NZ_KB890347.1"/>
</dbReference>
<dbReference type="PATRIC" id="fig|1121098.3.peg.1334"/>
<keyword evidence="5" id="KW-0472">Membrane</keyword>
<dbReference type="InterPro" id="IPR036779">
    <property type="entry name" value="LysM_dom_sf"/>
</dbReference>
<evidence type="ECO:0000259" key="6">
    <source>
        <dbReference type="PROSITE" id="PS51782"/>
    </source>
</evidence>
<dbReference type="GO" id="GO:0003677">
    <property type="term" value="F:DNA binding"/>
    <property type="evidence" value="ECO:0007669"/>
    <property type="project" value="UniProtKB-KW"/>
</dbReference>
<dbReference type="SMART" id="SM00411">
    <property type="entry name" value="BHL"/>
    <property type="match status" value="1"/>
</dbReference>
<dbReference type="HOGENOM" id="CLU_029436_0_0_10"/>
<sequence>MSDKITIQDIIELLAEKHGMNKKDAEAFVKGIFDLIEEALASEKYVKVKGLGTFKLTEVESRESVNVNTGERFQIQGHNKISFTPDTTMKDLINKPFAHFETVILNENTQLEDTKIEMEGEDDKEENTEEIISSTPEILKEDDTNTITSTPTYEADIKPITNISDLPKIIAADEIIETVEEQQSIKEDHLTEKASKVAEDTSEERPATIAEAAIKAVREEKTISETIEGRTSKSQSMTASESPLAVPEGLLQKEQKKNLWGIIIAIILVLCIAGGIYWFMQSSSSKQPIRQSIPAATSTVKEMPNDSVTLQQQDTVSGSNLQTREPIQSQPAETPLQKQPTKPKSPSVQSAANQEIAKVTLADTVEYDIVGTKVNYTLQEGESLIKLALKFYGTKKLWPYIVRHNKNVIKDADRVPIGTTLRIPELAPKKQ</sequence>
<evidence type="ECO:0000256" key="4">
    <source>
        <dbReference type="SAM" id="MobiDB-lite"/>
    </source>
</evidence>
<organism evidence="7 8">
    <name type="scientific">Phocaeicola massiliensis B84634 = Timone 84634 = DSM 17679 = JCM 13223</name>
    <dbReference type="NCBI Taxonomy" id="1121098"/>
    <lineage>
        <taxon>Bacteria</taxon>
        <taxon>Pseudomonadati</taxon>
        <taxon>Bacteroidota</taxon>
        <taxon>Bacteroidia</taxon>
        <taxon>Bacteroidales</taxon>
        <taxon>Bacteroidaceae</taxon>
        <taxon>Phocaeicola</taxon>
    </lineage>
</organism>
<evidence type="ECO:0000313" key="7">
    <source>
        <dbReference type="EMBL" id="EOA55949.1"/>
    </source>
</evidence>
<feature type="region of interest" description="Disordered" evidence="4">
    <location>
        <begin position="316"/>
        <end position="351"/>
    </location>
</feature>
<dbReference type="Proteomes" id="UP000017831">
    <property type="component" value="Unassembled WGS sequence"/>
</dbReference>
<evidence type="ECO:0000256" key="5">
    <source>
        <dbReference type="SAM" id="Phobius"/>
    </source>
</evidence>
<name>U6RH74_9BACT</name>
<accession>U6RH74</accession>
<dbReference type="AlphaFoldDB" id="U6RH74"/>
<evidence type="ECO:0000256" key="1">
    <source>
        <dbReference type="ARBA" id="ARBA00010529"/>
    </source>
</evidence>
<dbReference type="GeneID" id="60062680"/>
<dbReference type="Gene3D" id="3.10.350.10">
    <property type="entry name" value="LysM domain"/>
    <property type="match status" value="1"/>
</dbReference>
<dbReference type="PANTHER" id="PTHR33175:SF2">
    <property type="entry name" value="INTEGRATION HOST FACTOR SUBUNIT ALPHA"/>
    <property type="match status" value="1"/>
</dbReference>
<dbReference type="PANTHER" id="PTHR33175">
    <property type="entry name" value="DNA-BINDING PROTEIN HU"/>
    <property type="match status" value="1"/>
</dbReference>
<feature type="transmembrane region" description="Helical" evidence="5">
    <location>
        <begin position="259"/>
        <end position="280"/>
    </location>
</feature>
<evidence type="ECO:0000256" key="3">
    <source>
        <dbReference type="RuleBase" id="RU003939"/>
    </source>
</evidence>
<evidence type="ECO:0000256" key="2">
    <source>
        <dbReference type="ARBA" id="ARBA00023125"/>
    </source>
</evidence>
<dbReference type="eggNOG" id="COG1652">
    <property type="taxonomic scope" value="Bacteria"/>
</dbReference>
<evidence type="ECO:0000313" key="8">
    <source>
        <dbReference type="Proteomes" id="UP000017831"/>
    </source>
</evidence>
<dbReference type="GO" id="GO:0005829">
    <property type="term" value="C:cytosol"/>
    <property type="evidence" value="ECO:0007669"/>
    <property type="project" value="TreeGrafter"/>
</dbReference>
<keyword evidence="5" id="KW-1133">Transmembrane helix</keyword>
<dbReference type="STRING" id="1121098.HMPREF1534_01315"/>
<protein>
    <recommendedName>
        <fullName evidence="6">LysM domain-containing protein</fullName>
    </recommendedName>
</protein>